<organism evidence="2 3">
    <name type="scientific">Flagellimonas iocasae</name>
    <dbReference type="NCBI Taxonomy" id="2055905"/>
    <lineage>
        <taxon>Bacteria</taxon>
        <taxon>Pseudomonadati</taxon>
        <taxon>Bacteroidota</taxon>
        <taxon>Flavobacteriia</taxon>
        <taxon>Flavobacteriales</taxon>
        <taxon>Flavobacteriaceae</taxon>
        <taxon>Flagellimonas</taxon>
    </lineage>
</organism>
<feature type="domain" description="DUF4097" evidence="1">
    <location>
        <begin position="32"/>
        <end position="203"/>
    </location>
</feature>
<dbReference type="Pfam" id="PF13349">
    <property type="entry name" value="DUF4097"/>
    <property type="match status" value="1"/>
</dbReference>
<name>A0ABW4XWS8_9FLAO</name>
<protein>
    <submittedName>
        <fullName evidence="2">DUF4097 family beta strand repeat-containing protein</fullName>
    </submittedName>
</protein>
<evidence type="ECO:0000313" key="2">
    <source>
        <dbReference type="EMBL" id="MFD2099957.1"/>
    </source>
</evidence>
<dbReference type="EMBL" id="JBHUHU010000003">
    <property type="protein sequence ID" value="MFD2099957.1"/>
    <property type="molecule type" value="Genomic_DNA"/>
</dbReference>
<sequence length="206" mass="22783">MRPLFVLVGLLFLVQVQGQKLVKKAFIGPRTQSIQIDAQNCYQIDLQTAKTKEVQVEASIEGEYAKDLLVSIEEKGTTVRISAGFHPNFINPNDKLSAHKVVSIALHITVPQYKEVTVFGTNSNVEVEGKYQSLDVTLSDGRCALNNVSETVEVTTQKGDIWLRTDSGNILAESAYGHVEKAQIPTGQNQYTLKTVEGNIHLRKTK</sequence>
<reference evidence="3" key="1">
    <citation type="journal article" date="2019" name="Int. J. Syst. Evol. Microbiol.">
        <title>The Global Catalogue of Microorganisms (GCM) 10K type strain sequencing project: providing services to taxonomists for standard genome sequencing and annotation.</title>
        <authorList>
            <consortium name="The Broad Institute Genomics Platform"/>
            <consortium name="The Broad Institute Genome Sequencing Center for Infectious Disease"/>
            <person name="Wu L."/>
            <person name="Ma J."/>
        </authorList>
    </citation>
    <scope>NUCLEOTIDE SEQUENCE [LARGE SCALE GENOMIC DNA]</scope>
    <source>
        <strain evidence="3">JCM 3389</strain>
    </source>
</reference>
<dbReference type="InterPro" id="IPR025164">
    <property type="entry name" value="Toastrack_DUF4097"/>
</dbReference>
<dbReference type="RefSeq" id="WP_379830705.1">
    <property type="nucleotide sequence ID" value="NZ_JBHUHU010000003.1"/>
</dbReference>
<evidence type="ECO:0000259" key="1">
    <source>
        <dbReference type="Pfam" id="PF13349"/>
    </source>
</evidence>
<dbReference type="Proteomes" id="UP001597342">
    <property type="component" value="Unassembled WGS sequence"/>
</dbReference>
<accession>A0ABW4XWS8</accession>
<gene>
    <name evidence="2" type="ORF">ACFSJE_09245</name>
</gene>
<comment type="caution">
    <text evidence="2">The sequence shown here is derived from an EMBL/GenBank/DDBJ whole genome shotgun (WGS) entry which is preliminary data.</text>
</comment>
<proteinExistence type="predicted"/>
<keyword evidence="3" id="KW-1185">Reference proteome</keyword>
<evidence type="ECO:0000313" key="3">
    <source>
        <dbReference type="Proteomes" id="UP001597342"/>
    </source>
</evidence>